<comment type="caution">
    <text evidence="1">The sequence shown here is derived from an EMBL/GenBank/DDBJ whole genome shotgun (WGS) entry which is preliminary data.</text>
</comment>
<protein>
    <submittedName>
        <fullName evidence="1">Uncharacterized protein</fullName>
    </submittedName>
</protein>
<reference evidence="2" key="1">
    <citation type="submission" date="2021-01" db="EMBL/GenBank/DDBJ databases">
        <title>Genome public.</title>
        <authorList>
            <person name="Liu C."/>
            <person name="Sun Q."/>
        </authorList>
    </citation>
    <scope>NUCLEOTIDE SEQUENCE [LARGE SCALE GENOMIC DNA]</scope>
    <source>
        <strain evidence="2">YIM B02567</strain>
    </source>
</reference>
<evidence type="ECO:0000313" key="1">
    <source>
        <dbReference type="EMBL" id="MBK1897911.1"/>
    </source>
</evidence>
<name>A0ABS1FZN0_9FLAO</name>
<keyword evidence="2" id="KW-1185">Reference proteome</keyword>
<gene>
    <name evidence="1" type="ORF">JHL15_19240</name>
</gene>
<dbReference type="RefSeq" id="WP_200248394.1">
    <property type="nucleotide sequence ID" value="NZ_JAENHK010000010.1"/>
</dbReference>
<dbReference type="EMBL" id="JAENHK010000010">
    <property type="protein sequence ID" value="MBK1897911.1"/>
    <property type="molecule type" value="Genomic_DNA"/>
</dbReference>
<dbReference type="Proteomes" id="UP000628669">
    <property type="component" value="Unassembled WGS sequence"/>
</dbReference>
<organism evidence="1 2">
    <name type="scientific">Chryseobacterium paridis</name>
    <dbReference type="NCBI Taxonomy" id="2800328"/>
    <lineage>
        <taxon>Bacteria</taxon>
        <taxon>Pseudomonadati</taxon>
        <taxon>Bacteroidota</taxon>
        <taxon>Flavobacteriia</taxon>
        <taxon>Flavobacteriales</taxon>
        <taxon>Weeksellaceae</taxon>
        <taxon>Chryseobacterium group</taxon>
        <taxon>Chryseobacterium</taxon>
    </lineage>
</organism>
<evidence type="ECO:0000313" key="2">
    <source>
        <dbReference type="Proteomes" id="UP000628669"/>
    </source>
</evidence>
<accession>A0ABS1FZN0</accession>
<proteinExistence type="predicted"/>
<sequence length="50" mass="5404">MKLINGGTGCDENCPVGPYGLGFPRSCADFQALPKCCEIYVKVSMDCFPQ</sequence>